<dbReference type="SUPFAM" id="SSF52540">
    <property type="entry name" value="P-loop containing nucleoside triphosphate hydrolases"/>
    <property type="match status" value="1"/>
</dbReference>
<protein>
    <submittedName>
        <fullName evidence="2">ATP-binding protein</fullName>
    </submittedName>
</protein>
<evidence type="ECO:0000313" key="3">
    <source>
        <dbReference type="Proteomes" id="UP000696931"/>
    </source>
</evidence>
<dbReference type="InterPro" id="IPR002543">
    <property type="entry name" value="FtsK_dom"/>
</dbReference>
<dbReference type="Gene3D" id="3.40.50.300">
    <property type="entry name" value="P-loop containing nucleotide triphosphate hydrolases"/>
    <property type="match status" value="2"/>
</dbReference>
<evidence type="ECO:0000313" key="2">
    <source>
        <dbReference type="EMBL" id="MBI5169529.1"/>
    </source>
</evidence>
<sequence length="1028" mass="109873">MSVQAIDPREAARRLARLERAGLDRPVTWSADAGASGAKSSMWSAPFVLERVDSVVRRAEAAHVSDSALGGLLSVLASASAPFVHVLAVSGGQLAVHLGTSSAACAPDRFRAALAGALPGARTSAVDPAALRSSLRKLSFAATLLGAPGRQATAVGDSLAQAIGAEEFAFVLVAEPVAASVIGQLRARVLEEVLEMTPFLKLNQALVVRTRETVTSEHANPALERYVRGLERILEELGRSSEAGLWRTTVTLAARDEVTLARVQAAAGAAWFAEDGARIEPVRVQRLPAPLAELALQLRPLAPLVCADDTATGEPLLEPLFGGLVTPLSGRRLAALCALPGEEYPGFGVRRRSRFQVALPRAVEPSLLIGEITDLGRGTGVACSFDRELLCKHVMIAGVTGSGKSTTCRSLLLQLAAGPNPVPFLVIEPAKREYRGLLGHPELAHLLVFTPGEESESPLRINPFEVPAGANVQVHLDLLRAAFQAAFPMYPPMPQVLERCLHEVYADHGWDLLRNTRRGGVGTADDFPTLTDLEAKIDPVVDAMGYDAKITQDIKAALKARVGSLRIGGKGAFLDCWRSTPLSELLQRPVVLELEGIADDEEKAFVLALVLMNLYEYRVAAARAGDDRSQLRHVTLFEEAHRLLARVADQGGNPDAVNTKAKAVEVFANMLSEIRAYGEGIVVAEQIPSKLTTDVVKNTALKLVHRTVAAEDRELLGTSMKLSPAQREDLAVLGTGEAVVFCEGFDGPGLVRVAPLKAHPKAPTGAQLRAANLAWRAEHDVAFGKYSSCAACPSKCLRTDAARDLAQRPGVRRVLDLLDASLLLDAEGFPVMWSALRTRAEQAEPSLRGRAAERDEVLTCMLVQWGEGRVTRAASSPDTRRRDDDLVDAFRTLVGELFAECGRASAGAGTRTAAQRLARRLRELRARPHGPYAACEGTCRNVCGVRLAGATLAGEASLSGAVATEYARDGDDRFARVRATMRAQIRAWSGASEASLDALAICTFVHLCQDAGLSGDDARWATTRLSRA</sequence>
<dbReference type="AlphaFoldDB" id="A0A933WAQ9"/>
<dbReference type="Proteomes" id="UP000696931">
    <property type="component" value="Unassembled WGS sequence"/>
</dbReference>
<dbReference type="GO" id="GO:0005524">
    <property type="term" value="F:ATP binding"/>
    <property type="evidence" value="ECO:0007669"/>
    <property type="project" value="UniProtKB-KW"/>
</dbReference>
<gene>
    <name evidence="2" type="ORF">HZA61_08585</name>
</gene>
<dbReference type="InterPro" id="IPR027417">
    <property type="entry name" value="P-loop_NTPase"/>
</dbReference>
<accession>A0A933WAQ9</accession>
<comment type="caution">
    <text evidence="2">The sequence shown here is derived from an EMBL/GenBank/DDBJ whole genome shotgun (WGS) entry which is preliminary data.</text>
</comment>
<reference evidence="2" key="1">
    <citation type="submission" date="2020-07" db="EMBL/GenBank/DDBJ databases">
        <title>Huge and variable diversity of episymbiotic CPR bacteria and DPANN archaea in groundwater ecosystems.</title>
        <authorList>
            <person name="He C.Y."/>
            <person name="Keren R."/>
            <person name="Whittaker M."/>
            <person name="Farag I.F."/>
            <person name="Doudna J."/>
            <person name="Cate J.H.D."/>
            <person name="Banfield J.F."/>
        </authorList>
    </citation>
    <scope>NUCLEOTIDE SEQUENCE</scope>
    <source>
        <strain evidence="2">NC_groundwater_1813_Pr3_B-0.1um_71_17</strain>
    </source>
</reference>
<dbReference type="PANTHER" id="PTHR30121:SF6">
    <property type="entry name" value="SLR6007 PROTEIN"/>
    <property type="match status" value="1"/>
</dbReference>
<dbReference type="InterPro" id="IPR051162">
    <property type="entry name" value="T4SS_component"/>
</dbReference>
<evidence type="ECO:0000259" key="1">
    <source>
        <dbReference type="Pfam" id="PF01580"/>
    </source>
</evidence>
<dbReference type="EMBL" id="JACRIW010000058">
    <property type="protein sequence ID" value="MBI5169529.1"/>
    <property type="molecule type" value="Genomic_DNA"/>
</dbReference>
<organism evidence="2 3">
    <name type="scientific">Eiseniibacteriota bacterium</name>
    <dbReference type="NCBI Taxonomy" id="2212470"/>
    <lineage>
        <taxon>Bacteria</taxon>
        <taxon>Candidatus Eiseniibacteriota</taxon>
    </lineage>
</organism>
<dbReference type="GO" id="GO:0003677">
    <property type="term" value="F:DNA binding"/>
    <property type="evidence" value="ECO:0007669"/>
    <property type="project" value="InterPro"/>
</dbReference>
<name>A0A933WAQ9_UNCEI</name>
<keyword evidence="2" id="KW-0547">Nucleotide-binding</keyword>
<dbReference type="PANTHER" id="PTHR30121">
    <property type="entry name" value="UNCHARACTERIZED PROTEIN YJGR-RELATED"/>
    <property type="match status" value="1"/>
</dbReference>
<feature type="domain" description="FtsK" evidence="1">
    <location>
        <begin position="379"/>
        <end position="445"/>
    </location>
</feature>
<keyword evidence="2" id="KW-0067">ATP-binding</keyword>
<dbReference type="Pfam" id="PF01580">
    <property type="entry name" value="FtsK_SpoIIIE"/>
    <property type="match status" value="1"/>
</dbReference>
<proteinExistence type="predicted"/>